<dbReference type="InterPro" id="IPR027417">
    <property type="entry name" value="P-loop_NTPase"/>
</dbReference>
<dbReference type="AlphaFoldDB" id="A0A1M5QFG5"/>
<name>A0A1M5QFG5_9FIRM</name>
<protein>
    <submittedName>
        <fullName evidence="1">Uncharacterized protein</fullName>
    </submittedName>
</protein>
<dbReference type="OrthoDB" id="141404at2"/>
<dbReference type="STRING" id="1123350.SAMN02744040_00921"/>
<reference evidence="2" key="1">
    <citation type="submission" date="2016-11" db="EMBL/GenBank/DDBJ databases">
        <authorList>
            <person name="Varghese N."/>
            <person name="Submissions S."/>
        </authorList>
    </citation>
    <scope>NUCLEOTIDE SEQUENCE [LARGE SCALE GENOMIC DNA]</scope>
    <source>
        <strain evidence="2">DSM 15285</strain>
    </source>
</reference>
<accession>A0A1M5QFG5</accession>
<gene>
    <name evidence="1" type="ORF">SAMN02744040_00921</name>
</gene>
<dbReference type="EMBL" id="FQXH01000008">
    <property type="protein sequence ID" value="SHH12964.1"/>
    <property type="molecule type" value="Genomic_DNA"/>
</dbReference>
<organism evidence="1 2">
    <name type="scientific">Tepidibacter thalassicus DSM 15285</name>
    <dbReference type="NCBI Taxonomy" id="1123350"/>
    <lineage>
        <taxon>Bacteria</taxon>
        <taxon>Bacillati</taxon>
        <taxon>Bacillota</taxon>
        <taxon>Clostridia</taxon>
        <taxon>Peptostreptococcales</taxon>
        <taxon>Peptostreptococcaceae</taxon>
        <taxon>Tepidibacter</taxon>
    </lineage>
</organism>
<evidence type="ECO:0000313" key="2">
    <source>
        <dbReference type="Proteomes" id="UP000242520"/>
    </source>
</evidence>
<keyword evidence="2" id="KW-1185">Reference proteome</keyword>
<dbReference type="RefSeq" id="WP_072724118.1">
    <property type="nucleotide sequence ID" value="NZ_FQXH01000008.1"/>
</dbReference>
<sequence length="623" mass="72842">MKNFLYIGCSNSGKTNILKEKYENILKEGVKENQILVFINSKSQNYIWDDIETNTFYKIIRNHIILFWPIIEEKLKTGKIIPKFLDIEISEYLLNKLVDKYRENGRFLDVNIPNSVLSSDILNNISKLSLNCIEFDEVDMYLNKFLQNEDLLVKDNILAIKDIIRVFVKKNINEGVLNFSLACYLFSKYILNHSLYEEYLKNNIKYLIVDDIQEKSFLEIKFIEKLLNIVDQAYLAYNTDGSVTKILGADENSVREIIFPKCNLVKLNSKELIKKDKIIIKNSILRSEMIVNIVQEIKNLIKSGYKSDDIDIIGSFVDSILENRLKKELSKIGLKLRTMTRRGAITDNPFIDSLITISLLVNNSWNIMPNKDSISKTFSLILGIDMIRSRYLTSQITKREPYELPAVEEISSEIIGEDYLQKYKNLRNWIYKNRENELDIDVFLKKLFLDILLPLETSQENLTACNYLINLAKEFLEYANDNDKFKKDKNKMFVDMVLKGIRVSDIKDDEGEGIKLWTSYSYLLSSKKSKIQILTDGSSSVWHQIGIKKYYNPFIFLKENRAKIWNYECENKYKTLQTLSIIKSILRKSSHSTYIFKSEYNSNGYEQKGEFLEYVIEVLEGEN</sequence>
<proteinExistence type="predicted"/>
<evidence type="ECO:0000313" key="1">
    <source>
        <dbReference type="EMBL" id="SHH12964.1"/>
    </source>
</evidence>
<dbReference type="Proteomes" id="UP000242520">
    <property type="component" value="Unassembled WGS sequence"/>
</dbReference>
<dbReference type="SUPFAM" id="SSF52540">
    <property type="entry name" value="P-loop containing nucleoside triphosphate hydrolases"/>
    <property type="match status" value="1"/>
</dbReference>